<keyword evidence="4" id="KW-1185">Reference proteome</keyword>
<proteinExistence type="predicted"/>
<dbReference type="InterPro" id="IPR014917">
    <property type="entry name" value="DUF1800"/>
</dbReference>
<evidence type="ECO:0000313" key="1">
    <source>
        <dbReference type="EMBL" id="KEZ94282.1"/>
    </source>
</evidence>
<dbReference type="Proteomes" id="UP000028531">
    <property type="component" value="Unassembled WGS sequence"/>
</dbReference>
<dbReference type="EMBL" id="JPJI01000023">
    <property type="protein sequence ID" value="KEZ94282.1"/>
    <property type="molecule type" value="Genomic_DNA"/>
</dbReference>
<sequence length="460" mass="54411">MEKSDLKHLYWRLGFGISPAQLEEYKQLSREKVVDLAFAKAQSLQSLSIDLSPFEILREKGVRQKMTTDAFRSLRQKGRQMTRDLNYMWLQQLSLPEAGLREKMTLFWTNVFVCRDNMVWNTLWYNNMLREHALGNLRDFLKAMARQPAMLNYLNTNKNVKSSPNENFVRELMELFTLGIGNYTEKDVQEGARAFTGWSSNRQAQFIIRDRQHDDGEKTFLGKTGNWNGDDIIDIILEQKACARFICKKIYRYFVNPQADEVRLQELTDFFYLHYDIEKLMRYIFNSDWFYDAQHKGVKIKSPIELLAGIQKVVPTVFNKEKQLFYLQKMMGQVLFYPPNVAGWKGDRSWIDANTLVLRMNLASTMLNNMQIEFQEQAAFEDDFEDFYRAKKKRKTHLKVTVNWELFEQNYRNQTVQELKDILIATTLDVDTARFIDELPATDKRNRCVQLMSLPEYQMC</sequence>
<dbReference type="Proteomes" id="UP000239997">
    <property type="component" value="Unassembled WGS sequence"/>
</dbReference>
<protein>
    <submittedName>
        <fullName evidence="2">Uncharacterized protein DUF1800</fullName>
    </submittedName>
</protein>
<dbReference type="EMBL" id="PVNA01000004">
    <property type="protein sequence ID" value="PRX13275.1"/>
    <property type="molecule type" value="Genomic_DNA"/>
</dbReference>
<reference evidence="1 3" key="1">
    <citation type="submission" date="2014-07" db="EMBL/GenBank/DDBJ databases">
        <title>Draft genome sequence of Nonlabens ulvanivorans, an ulvan degrading bacterium.</title>
        <authorList>
            <person name="Kopel M."/>
            <person name="Helbert W."/>
            <person name="Henrissat B."/>
            <person name="Doniger T."/>
            <person name="Banin E."/>
        </authorList>
    </citation>
    <scope>NUCLEOTIDE SEQUENCE [LARGE SCALE GENOMIC DNA]</scope>
    <source>
        <strain evidence="1 3">PLR</strain>
    </source>
</reference>
<dbReference type="AlphaFoldDB" id="A0A084JZ98"/>
<name>A0A084JZ98_NONUL</name>
<reference evidence="2 4" key="2">
    <citation type="submission" date="2018-03" db="EMBL/GenBank/DDBJ databases">
        <title>Genomic Encyclopedia of Archaeal and Bacterial Type Strains, Phase II (KMG-II): from individual species to whole genera.</title>
        <authorList>
            <person name="Goeker M."/>
        </authorList>
    </citation>
    <scope>NUCLEOTIDE SEQUENCE [LARGE SCALE GENOMIC DNA]</scope>
    <source>
        <strain evidence="2 4">DSM 22727</strain>
    </source>
</reference>
<comment type="caution">
    <text evidence="1">The sequence shown here is derived from an EMBL/GenBank/DDBJ whole genome shotgun (WGS) entry which is preliminary data.</text>
</comment>
<gene>
    <name evidence="1" type="ORF">IL45_03780</name>
    <name evidence="2" type="ORF">LY02_02336</name>
</gene>
<accession>A0A084JZ98</accession>
<dbReference type="RefSeq" id="WP_036580459.1">
    <property type="nucleotide sequence ID" value="NZ_JPJI01000023.1"/>
</dbReference>
<dbReference type="Pfam" id="PF08811">
    <property type="entry name" value="DUF1800"/>
    <property type="match status" value="1"/>
</dbReference>
<organism evidence="1 3">
    <name type="scientific">Nonlabens ulvanivorans</name>
    <name type="common">Persicivirga ulvanivorans</name>
    <dbReference type="NCBI Taxonomy" id="906888"/>
    <lineage>
        <taxon>Bacteria</taxon>
        <taxon>Pseudomonadati</taxon>
        <taxon>Bacteroidota</taxon>
        <taxon>Flavobacteriia</taxon>
        <taxon>Flavobacteriales</taxon>
        <taxon>Flavobacteriaceae</taxon>
        <taxon>Nonlabens</taxon>
    </lineage>
</organism>
<evidence type="ECO:0000313" key="4">
    <source>
        <dbReference type="Proteomes" id="UP000239997"/>
    </source>
</evidence>
<evidence type="ECO:0000313" key="2">
    <source>
        <dbReference type="EMBL" id="PRX13275.1"/>
    </source>
</evidence>
<evidence type="ECO:0000313" key="3">
    <source>
        <dbReference type="Proteomes" id="UP000028531"/>
    </source>
</evidence>
<dbReference type="OrthoDB" id="9772295at2"/>